<evidence type="ECO:0000313" key="1">
    <source>
        <dbReference type="EMBL" id="SMO64133.1"/>
    </source>
</evidence>
<dbReference type="EMBL" id="FXTK01000005">
    <property type="protein sequence ID" value="SMO64133.1"/>
    <property type="molecule type" value="Genomic_DNA"/>
</dbReference>
<dbReference type="Proteomes" id="UP000319014">
    <property type="component" value="Unassembled WGS sequence"/>
</dbReference>
<name>A0A521CXF8_9RHOB</name>
<accession>A0A521CXF8</accession>
<keyword evidence="2" id="KW-1185">Reference proteome</keyword>
<dbReference type="AlphaFoldDB" id="A0A521CXF8"/>
<organism evidence="1 2">
    <name type="scientific">Paracoccus laeviglucosivorans</name>
    <dbReference type="NCBI Taxonomy" id="1197861"/>
    <lineage>
        <taxon>Bacteria</taxon>
        <taxon>Pseudomonadati</taxon>
        <taxon>Pseudomonadota</taxon>
        <taxon>Alphaproteobacteria</taxon>
        <taxon>Rhodobacterales</taxon>
        <taxon>Paracoccaceae</taxon>
        <taxon>Paracoccus</taxon>
    </lineage>
</organism>
<dbReference type="OrthoDB" id="1495661at2"/>
<gene>
    <name evidence="1" type="ORF">SAMN06265221_105261</name>
</gene>
<dbReference type="RefSeq" id="WP_142662798.1">
    <property type="nucleotide sequence ID" value="NZ_FXTK01000005.1"/>
</dbReference>
<evidence type="ECO:0000313" key="2">
    <source>
        <dbReference type="Proteomes" id="UP000319014"/>
    </source>
</evidence>
<proteinExistence type="predicted"/>
<sequence>MAVSTNSSESQAFERQLAEMVEIASADPRQRIVPAQVKEWAGNLQNHQFYNLFALMVAERYAAGALSYRVCDSIMNDLWWAWLEGEAGPKVPEPFYEIFLAFDAGEYHRKRDRSDDPVKDHTDPLIAEILSRQKHPMT</sequence>
<protein>
    <submittedName>
        <fullName evidence="1">Uncharacterized protein</fullName>
    </submittedName>
</protein>
<reference evidence="1 2" key="1">
    <citation type="submission" date="2017-05" db="EMBL/GenBank/DDBJ databases">
        <authorList>
            <person name="Varghese N."/>
            <person name="Submissions S."/>
        </authorList>
    </citation>
    <scope>NUCLEOTIDE SEQUENCE [LARGE SCALE GENOMIC DNA]</scope>
    <source>
        <strain evidence="1 2">DSM 100094</strain>
    </source>
</reference>